<keyword evidence="2" id="KW-0472">Membrane</keyword>
<feature type="compositionally biased region" description="Polar residues" evidence="1">
    <location>
        <begin position="583"/>
        <end position="593"/>
    </location>
</feature>
<dbReference type="EMBL" id="JACSPR010000009">
    <property type="protein sequence ID" value="MBD8031001.1"/>
    <property type="molecule type" value="Genomic_DNA"/>
</dbReference>
<evidence type="ECO:0000313" key="4">
    <source>
        <dbReference type="EMBL" id="MBD8031001.1"/>
    </source>
</evidence>
<feature type="transmembrane region" description="Helical" evidence="2">
    <location>
        <begin position="37"/>
        <end position="64"/>
    </location>
</feature>
<feature type="region of interest" description="Disordered" evidence="1">
    <location>
        <begin position="566"/>
        <end position="593"/>
    </location>
</feature>
<sequence length="593" mass="65866">MDDFLLILLAFALGAVVLVFVLWVLLATAVRVLSYIVMLLLVVSLILFVVGLLVGVVLPLFVFAQRTVSPLVTMTPDKVRDGEVIRGKQTGENQHYGWDWAWPLYLPYQAKHDFTSVIRQYRYLHMIVALRMGMAEIDDADESTTDEWKLSIKRRVQPRVSSTLVKVLLALPYFCLIMGLYISMLGWTVVYRLALFLGSILLSTSNKLLSWADSRNRNRRRAKLHCKYCYAVSTMPSYQCPNCKTNHHNIRPGPLGLLSRICGCGTRLPNTVNRASAVLEPSCPACGQLLMAGSGGRPTLLLPVLGARNSGKTMFLGSALNGLKEHALTAGGEVEPLDQEAKNFVLAQWERLQKEAATQPTSNTKPVGKGYVLRVEGLPEPVEVQIMDVAGEQFTSADTIARLQYLRGAEHFILTVDPFADPDMKRLRESKMPAAEGDHTDDQMKVYTTFSSVLRAGQIDLSKKKLTVVISRVDQLQEVLPALNFGAMGSEKLREWLNGHGFNNLVDAISVDFPTAAYVAVDSFHSLDFTDHVNPVHVIEEILASVKMFPQEKLLRVIEEREAERERKAAAAAARQQAKTPVAKTTPQPATDH</sequence>
<keyword evidence="2" id="KW-1133">Transmembrane helix</keyword>
<organism evidence="4 5">
    <name type="scientific">Corynebacterium gallinarum</name>
    <dbReference type="NCBI Taxonomy" id="2762214"/>
    <lineage>
        <taxon>Bacteria</taxon>
        <taxon>Bacillati</taxon>
        <taxon>Actinomycetota</taxon>
        <taxon>Actinomycetes</taxon>
        <taxon>Mycobacteriales</taxon>
        <taxon>Corynebacteriaceae</taxon>
        <taxon>Corynebacterium</taxon>
    </lineage>
</organism>
<feature type="transmembrane region" description="Helical" evidence="2">
    <location>
        <begin position="163"/>
        <end position="183"/>
    </location>
</feature>
<protein>
    <recommendedName>
        <fullName evidence="3">Double-GTPase 2 domain-containing protein</fullName>
    </recommendedName>
</protein>
<evidence type="ECO:0000256" key="1">
    <source>
        <dbReference type="SAM" id="MobiDB-lite"/>
    </source>
</evidence>
<feature type="domain" description="Double-GTPase 2" evidence="3">
    <location>
        <begin position="301"/>
        <end position="544"/>
    </location>
</feature>
<gene>
    <name evidence="4" type="ORF">H9627_11840</name>
</gene>
<dbReference type="Proteomes" id="UP000650224">
    <property type="component" value="Unassembled WGS sequence"/>
</dbReference>
<evidence type="ECO:0000313" key="5">
    <source>
        <dbReference type="Proteomes" id="UP000650224"/>
    </source>
</evidence>
<comment type="caution">
    <text evidence="4">The sequence shown here is derived from an EMBL/GenBank/DDBJ whole genome shotgun (WGS) entry which is preliminary data.</text>
</comment>
<dbReference type="InterPro" id="IPR045528">
    <property type="entry name" value="DO-GTPase2"/>
</dbReference>
<evidence type="ECO:0000259" key="3">
    <source>
        <dbReference type="Pfam" id="PF19993"/>
    </source>
</evidence>
<reference evidence="4 5" key="1">
    <citation type="submission" date="2020-08" db="EMBL/GenBank/DDBJ databases">
        <title>A Genomic Blueprint of the Chicken Gut Microbiome.</title>
        <authorList>
            <person name="Gilroy R."/>
            <person name="Ravi A."/>
            <person name="Getino M."/>
            <person name="Pursley I."/>
            <person name="Horton D.L."/>
            <person name="Alikhan N.-F."/>
            <person name="Baker D."/>
            <person name="Gharbi K."/>
            <person name="Hall N."/>
            <person name="Watson M."/>
            <person name="Adriaenssens E.M."/>
            <person name="Foster-Nyarko E."/>
            <person name="Jarju S."/>
            <person name="Secka A."/>
            <person name="Antonio M."/>
            <person name="Oren A."/>
            <person name="Chaudhuri R."/>
            <person name="La Ragione R.M."/>
            <person name="Hildebrand F."/>
            <person name="Pallen M.J."/>
        </authorList>
    </citation>
    <scope>NUCLEOTIDE SEQUENCE [LARGE SCALE GENOMIC DNA]</scope>
    <source>
        <strain evidence="4 5">Sa1YVA5</strain>
    </source>
</reference>
<accession>A0A8I0HFS2</accession>
<evidence type="ECO:0000256" key="2">
    <source>
        <dbReference type="SAM" id="Phobius"/>
    </source>
</evidence>
<proteinExistence type="predicted"/>
<dbReference type="AlphaFoldDB" id="A0A8I0HFS2"/>
<dbReference type="RefSeq" id="WP_191734244.1">
    <property type="nucleotide sequence ID" value="NZ_JACSPR010000009.1"/>
</dbReference>
<keyword evidence="2" id="KW-0812">Transmembrane</keyword>
<feature type="compositionally biased region" description="Low complexity" evidence="1">
    <location>
        <begin position="570"/>
        <end position="579"/>
    </location>
</feature>
<keyword evidence="5" id="KW-1185">Reference proteome</keyword>
<dbReference type="Pfam" id="PF19993">
    <property type="entry name" value="DO-GTPase2"/>
    <property type="match status" value="1"/>
</dbReference>
<name>A0A8I0HFS2_9CORY</name>